<dbReference type="AlphaFoldDB" id="A0A2P2J3D3"/>
<evidence type="ECO:0000313" key="1">
    <source>
        <dbReference type="EMBL" id="MBW88001.1"/>
    </source>
</evidence>
<organism evidence="1">
    <name type="scientific">Rhizophora mucronata</name>
    <name type="common">Asiatic mangrove</name>
    <dbReference type="NCBI Taxonomy" id="61149"/>
    <lineage>
        <taxon>Eukaryota</taxon>
        <taxon>Viridiplantae</taxon>
        <taxon>Streptophyta</taxon>
        <taxon>Embryophyta</taxon>
        <taxon>Tracheophyta</taxon>
        <taxon>Spermatophyta</taxon>
        <taxon>Magnoliopsida</taxon>
        <taxon>eudicotyledons</taxon>
        <taxon>Gunneridae</taxon>
        <taxon>Pentapetalae</taxon>
        <taxon>rosids</taxon>
        <taxon>fabids</taxon>
        <taxon>Malpighiales</taxon>
        <taxon>Rhizophoraceae</taxon>
        <taxon>Rhizophora</taxon>
    </lineage>
</organism>
<protein>
    <submittedName>
        <fullName evidence="1">Uncharacterized protein LOC103945664</fullName>
    </submittedName>
</protein>
<dbReference type="EMBL" id="GGEC01007518">
    <property type="protein sequence ID" value="MBW88001.1"/>
    <property type="molecule type" value="Transcribed_RNA"/>
</dbReference>
<reference evidence="1" key="1">
    <citation type="submission" date="2018-02" db="EMBL/GenBank/DDBJ databases">
        <title>Rhizophora mucronata_Transcriptome.</title>
        <authorList>
            <person name="Meera S.P."/>
            <person name="Sreeshan A."/>
            <person name="Augustine A."/>
        </authorList>
    </citation>
    <scope>NUCLEOTIDE SEQUENCE</scope>
    <source>
        <tissue evidence="1">Leaf</tissue>
    </source>
</reference>
<accession>A0A2P2J3D3</accession>
<name>A0A2P2J3D3_RHIMU</name>
<sequence>MRRSFSSGSPRLILMMMMRRMSLMMWIPVQDRMILTCWNWEKLGLSFAKLGM</sequence>
<proteinExistence type="predicted"/>